<proteinExistence type="predicted"/>
<comment type="caution">
    <text evidence="1">The sequence shown here is derived from an EMBL/GenBank/DDBJ whole genome shotgun (WGS) entry which is preliminary data.</text>
</comment>
<organism evidence="1 2">
    <name type="scientific">Massilia psychrophila</name>
    <dbReference type="NCBI Taxonomy" id="1603353"/>
    <lineage>
        <taxon>Bacteria</taxon>
        <taxon>Pseudomonadati</taxon>
        <taxon>Pseudomonadota</taxon>
        <taxon>Betaproteobacteria</taxon>
        <taxon>Burkholderiales</taxon>
        <taxon>Oxalobacteraceae</taxon>
        <taxon>Telluria group</taxon>
        <taxon>Massilia</taxon>
    </lineage>
</organism>
<sequence length="116" mass="13083">MGPLVNQTVLYYLGLDDTIEAAELPYELTMRSTFDPVADSPGRGEWVTDQSSQVLVEFKIGSMTYHYHYTGSGSTSANVYTPFDTEMRIFMRSDWTICTSGKPDMRRQARLAPVGR</sequence>
<evidence type="ECO:0000313" key="2">
    <source>
        <dbReference type="Proteomes" id="UP000228593"/>
    </source>
</evidence>
<dbReference type="EMBL" id="PDOB01000083">
    <property type="protein sequence ID" value="PIL37793.1"/>
    <property type="molecule type" value="Genomic_DNA"/>
</dbReference>
<keyword evidence="2" id="KW-1185">Reference proteome</keyword>
<evidence type="ECO:0000313" key="1">
    <source>
        <dbReference type="EMBL" id="PIL37793.1"/>
    </source>
</evidence>
<dbReference type="AlphaFoldDB" id="A0A2G8SVS8"/>
<protein>
    <submittedName>
        <fullName evidence="1">Uncharacterized protein</fullName>
    </submittedName>
</protein>
<gene>
    <name evidence="1" type="ORF">CR103_21645</name>
</gene>
<dbReference type="Proteomes" id="UP000228593">
    <property type="component" value="Unassembled WGS sequence"/>
</dbReference>
<name>A0A2G8SVS8_9BURK</name>
<accession>A0A2G8SVS8</accession>
<reference evidence="1 2" key="1">
    <citation type="submission" date="2017-10" db="EMBL/GenBank/DDBJ databases">
        <title>Massilia psychrophilum sp. nov., a novel purple-pigmented bacterium isolated from Tianshan glacier, Xinjiang Municipality, China.</title>
        <authorList>
            <person name="Wang H."/>
        </authorList>
    </citation>
    <scope>NUCLEOTIDE SEQUENCE [LARGE SCALE GENOMIC DNA]</scope>
    <source>
        <strain evidence="1 2">JCM 30813</strain>
    </source>
</reference>